<protein>
    <recommendedName>
        <fullName evidence="5">Polyprenal reductase</fullName>
        <ecNumber evidence="5">1.3.1.94</ecNumber>
    </recommendedName>
</protein>
<keyword evidence="4 5" id="KW-0472">Membrane</keyword>
<dbReference type="GO" id="GO:0003865">
    <property type="term" value="F:3-oxo-5-alpha-steroid 4-dehydrogenase activity"/>
    <property type="evidence" value="ECO:0007669"/>
    <property type="project" value="TreeGrafter"/>
</dbReference>
<dbReference type="FunCoup" id="A0A194XLJ7">
    <property type="interactions" value="371"/>
</dbReference>
<dbReference type="RefSeq" id="XP_018075408.1">
    <property type="nucleotide sequence ID" value="XM_018207426.1"/>
</dbReference>
<keyword evidence="2 5" id="KW-0812">Transmembrane</keyword>
<keyword evidence="5" id="KW-0521">NADP</keyword>
<feature type="transmembrane region" description="Helical" evidence="5">
    <location>
        <begin position="254"/>
        <end position="274"/>
    </location>
</feature>
<keyword evidence="8" id="KW-1185">Reference proteome</keyword>
<comment type="subcellular location">
    <subcellularLocation>
        <location evidence="1">Endomembrane system</location>
        <topology evidence="1">Multi-pass membrane protein</topology>
    </subcellularLocation>
    <subcellularLocation>
        <location evidence="5">Endoplasmic reticulum membrane</location>
    </subcellularLocation>
</comment>
<feature type="domain" description="3-oxo-5-alpha-steroid 4-dehydrogenase C-terminal" evidence="6">
    <location>
        <begin position="189"/>
        <end position="301"/>
    </location>
</feature>
<evidence type="ECO:0000313" key="8">
    <source>
        <dbReference type="Proteomes" id="UP000070700"/>
    </source>
</evidence>
<organism evidence="7 8">
    <name type="scientific">Mollisia scopiformis</name>
    <name type="common">Conifer needle endophyte fungus</name>
    <name type="synonym">Phialocephala scopiformis</name>
    <dbReference type="NCBI Taxonomy" id="149040"/>
    <lineage>
        <taxon>Eukaryota</taxon>
        <taxon>Fungi</taxon>
        <taxon>Dikarya</taxon>
        <taxon>Ascomycota</taxon>
        <taxon>Pezizomycotina</taxon>
        <taxon>Leotiomycetes</taxon>
        <taxon>Helotiales</taxon>
        <taxon>Mollisiaceae</taxon>
        <taxon>Mollisia</taxon>
    </lineage>
</organism>
<keyword evidence="3 5" id="KW-1133">Transmembrane helix</keyword>
<comment type="catalytic activity">
    <reaction evidence="5">
        <text>a di-trans,poly-cis-dolichal + NADP(+) = a di-trans,poly-cis-polyprenal + NADPH + H(+)</text>
        <dbReference type="Rhea" id="RHEA:80727"/>
        <dbReference type="Rhea" id="RHEA-COMP:19536"/>
        <dbReference type="Rhea" id="RHEA-COMP:19537"/>
        <dbReference type="ChEBI" id="CHEBI:15378"/>
        <dbReference type="ChEBI" id="CHEBI:57783"/>
        <dbReference type="ChEBI" id="CHEBI:58349"/>
        <dbReference type="ChEBI" id="CHEBI:231623"/>
        <dbReference type="ChEBI" id="CHEBI:231637"/>
        <dbReference type="EC" id="1.3.1.94"/>
    </reaction>
    <physiologicalReaction direction="right-to-left" evidence="5">
        <dbReference type="Rhea" id="RHEA:80729"/>
    </physiologicalReaction>
</comment>
<dbReference type="Proteomes" id="UP000070700">
    <property type="component" value="Unassembled WGS sequence"/>
</dbReference>
<dbReference type="GO" id="GO:0005789">
    <property type="term" value="C:endoplasmic reticulum membrane"/>
    <property type="evidence" value="ECO:0007669"/>
    <property type="project" value="UniProtKB-SubCell"/>
</dbReference>
<dbReference type="GO" id="GO:0016095">
    <property type="term" value="P:polyprenol catabolic process"/>
    <property type="evidence" value="ECO:0007669"/>
    <property type="project" value="UniProtKB-UniRule"/>
</dbReference>
<reference evidence="7 8" key="1">
    <citation type="submission" date="2015-10" db="EMBL/GenBank/DDBJ databases">
        <title>Full genome of DAOMC 229536 Phialocephala scopiformis, a fungal endophyte of spruce producing the potent anti-insectan compound rugulosin.</title>
        <authorList>
            <consortium name="DOE Joint Genome Institute"/>
            <person name="Walker A.K."/>
            <person name="Frasz S.L."/>
            <person name="Seifert K.A."/>
            <person name="Miller J.D."/>
            <person name="Mondo S.J."/>
            <person name="Labutti K."/>
            <person name="Lipzen A."/>
            <person name="Dockter R."/>
            <person name="Kennedy M."/>
            <person name="Grigoriev I.V."/>
            <person name="Spatafora J.W."/>
        </authorList>
    </citation>
    <scope>NUCLEOTIDE SEQUENCE [LARGE SCALE GENOMIC DNA]</scope>
    <source>
        <strain evidence="7 8">CBS 120377</strain>
    </source>
</reference>
<dbReference type="EMBL" id="KQ947408">
    <property type="protein sequence ID" value="KUJ21053.1"/>
    <property type="molecule type" value="Genomic_DNA"/>
</dbReference>
<dbReference type="InterPro" id="IPR001104">
    <property type="entry name" value="3-oxo-5_a-steroid_4-DH_C"/>
</dbReference>
<feature type="transmembrane region" description="Helical" evidence="5">
    <location>
        <begin position="149"/>
        <end position="169"/>
    </location>
</feature>
<dbReference type="GO" id="GO:0102389">
    <property type="term" value="F:polyprenol reductase activity"/>
    <property type="evidence" value="ECO:0007669"/>
    <property type="project" value="UniProtKB-UniRule"/>
</dbReference>
<evidence type="ECO:0000256" key="5">
    <source>
        <dbReference type="RuleBase" id="RU367081"/>
    </source>
</evidence>
<dbReference type="InterPro" id="IPR039698">
    <property type="entry name" value="Dfg10/SRD5A3"/>
</dbReference>
<dbReference type="PROSITE" id="PS50244">
    <property type="entry name" value="S5A_REDUCTASE"/>
    <property type="match status" value="1"/>
</dbReference>
<dbReference type="PANTHER" id="PTHR14624:SF0">
    <property type="entry name" value="POLYPRENOL REDUCTASE"/>
    <property type="match status" value="1"/>
</dbReference>
<dbReference type="Pfam" id="PF02544">
    <property type="entry name" value="Steroid_dh"/>
    <property type="match status" value="1"/>
</dbReference>
<dbReference type="GeneID" id="28817152"/>
<keyword evidence="5" id="KW-0256">Endoplasmic reticulum</keyword>
<dbReference type="AlphaFoldDB" id="A0A194XLJ7"/>
<evidence type="ECO:0000256" key="1">
    <source>
        <dbReference type="ARBA" id="ARBA00004127"/>
    </source>
</evidence>
<accession>A0A194XLJ7</accession>
<gene>
    <name evidence="7" type="ORF">LY89DRAFT_424051</name>
</gene>
<evidence type="ECO:0000256" key="2">
    <source>
        <dbReference type="ARBA" id="ARBA00022692"/>
    </source>
</evidence>
<proteinExistence type="inferred from homology"/>
<comment type="similarity">
    <text evidence="5">Belongs to the steroid 5-alpha reductase family. Polyprenal reductase subfamily.</text>
</comment>
<dbReference type="OrthoDB" id="541710at2759"/>
<dbReference type="GO" id="GO:0006488">
    <property type="term" value="P:dolichol-linked oligosaccharide biosynthetic process"/>
    <property type="evidence" value="ECO:0007669"/>
    <property type="project" value="UniProtKB-UniRule"/>
</dbReference>
<evidence type="ECO:0000256" key="3">
    <source>
        <dbReference type="ARBA" id="ARBA00022989"/>
    </source>
</evidence>
<keyword evidence="5" id="KW-0560">Oxidoreductase</keyword>
<comment type="pathway">
    <text evidence="5">Protein modification; protein glycosylation.</text>
</comment>
<dbReference type="EC" id="1.3.1.94" evidence="5"/>
<dbReference type="UniPathway" id="UPA00378"/>
<evidence type="ECO:0000256" key="4">
    <source>
        <dbReference type="ARBA" id="ARBA00023136"/>
    </source>
</evidence>
<dbReference type="InParanoid" id="A0A194XLJ7"/>
<name>A0A194XLJ7_MOLSC</name>
<dbReference type="PANTHER" id="PTHR14624">
    <property type="entry name" value="DFG10 PROTEIN"/>
    <property type="match status" value="1"/>
</dbReference>
<dbReference type="GO" id="GO:0160198">
    <property type="term" value="F:polyprenal reductase activity"/>
    <property type="evidence" value="ECO:0007669"/>
    <property type="project" value="UniProtKB-EC"/>
</dbReference>
<evidence type="ECO:0000313" key="7">
    <source>
        <dbReference type="EMBL" id="KUJ21053.1"/>
    </source>
</evidence>
<dbReference type="STRING" id="149040.A0A194XLJ7"/>
<evidence type="ECO:0000259" key="6">
    <source>
        <dbReference type="Pfam" id="PF02544"/>
    </source>
</evidence>
<feature type="transmembrane region" description="Helical" evidence="5">
    <location>
        <begin position="189"/>
        <end position="204"/>
    </location>
</feature>
<sequence length="301" mass="34130">MSLYIMDPSTICKLFFGLGTAVDLGGTLIPSFRESIMNYGSRGINTRPTNADDSKSRLKRIFEYIAAIQVPHTWFTHYYIVSVASSIFWAHQIYTHGPAFEYLVSHSKHDPEGVTVNQIFMAWLFMALQGSRRLYESITLTKPSKSKMWVGLWLIGIAYYVFMGISVWIEGIEILNQSDVEVKLSKPSVKTLLAAPLFLLASGVQHECHKHLASLKKYTLPQQRFFRYVVCPHYTSECLIYVAIAIVAAPKGYLLNRTVLAGLGFVVSNLGVTADSTKKWYVEKFGAENLAERWRMVPYVY</sequence>
<comment type="function">
    <text evidence="5">Plays a key role in early steps of protein N-linked glycosylation by being involved in the conversion of polyprenol into dolichol. Acts as a polyprenal reductase that mediates the reduction of polyprenal into dolichal in a NADP-dependent mechanism. Dolichols are required for the synthesis of dolichol-linked monosaccharides and the oligosaccharide precursor used for N-glycosylation.</text>
</comment>
<feature type="transmembrane region" description="Helical" evidence="5">
    <location>
        <begin position="225"/>
        <end position="248"/>
    </location>
</feature>
<dbReference type="KEGG" id="psco:LY89DRAFT_424051"/>